<dbReference type="EMBL" id="LMYN01000164">
    <property type="protein sequence ID" value="KRZ99201.1"/>
    <property type="molecule type" value="Genomic_DNA"/>
</dbReference>
<feature type="compositionally biased region" description="Polar residues" evidence="12">
    <location>
        <begin position="37"/>
        <end position="62"/>
    </location>
</feature>
<dbReference type="SUPFAM" id="SSF56104">
    <property type="entry name" value="SAICAR synthase-like"/>
    <property type="match status" value="1"/>
</dbReference>
<keyword evidence="5 11" id="KW-0547">Nucleotide-binding</keyword>
<dbReference type="EC" id="2.7.1.68" evidence="2"/>
<dbReference type="GO" id="GO:0005524">
    <property type="term" value="F:ATP binding"/>
    <property type="evidence" value="ECO:0007669"/>
    <property type="project" value="UniProtKB-UniRule"/>
</dbReference>
<evidence type="ECO:0000256" key="6">
    <source>
        <dbReference type="ARBA" id="ARBA00022777"/>
    </source>
</evidence>
<dbReference type="PROSITE" id="PS51455">
    <property type="entry name" value="PIPK"/>
    <property type="match status" value="1"/>
</dbReference>
<dbReference type="SMART" id="SM00330">
    <property type="entry name" value="PIPKc"/>
    <property type="match status" value="1"/>
</dbReference>
<feature type="compositionally biased region" description="Polar residues" evidence="12">
    <location>
        <begin position="201"/>
        <end position="220"/>
    </location>
</feature>
<organism evidence="14 15">
    <name type="scientific">Debaryomyces fabryi</name>
    <dbReference type="NCBI Taxonomy" id="58627"/>
    <lineage>
        <taxon>Eukaryota</taxon>
        <taxon>Fungi</taxon>
        <taxon>Dikarya</taxon>
        <taxon>Ascomycota</taxon>
        <taxon>Saccharomycotina</taxon>
        <taxon>Pichiomycetes</taxon>
        <taxon>Debaryomycetaceae</taxon>
        <taxon>Debaryomyces</taxon>
    </lineage>
</organism>
<dbReference type="GO" id="GO:0046854">
    <property type="term" value="P:phosphatidylinositol phosphate biosynthetic process"/>
    <property type="evidence" value="ECO:0007669"/>
    <property type="project" value="TreeGrafter"/>
</dbReference>
<keyword evidence="4 11" id="KW-0808">Transferase</keyword>
<reference evidence="14 15" key="1">
    <citation type="submission" date="2015-11" db="EMBL/GenBank/DDBJ databases">
        <title>The genome of Debaryomyces fabryi.</title>
        <authorList>
            <person name="Tafer H."/>
            <person name="Lopandic K."/>
        </authorList>
    </citation>
    <scope>NUCLEOTIDE SEQUENCE [LARGE SCALE GENOMIC DNA]</scope>
    <source>
        <strain evidence="14 15">CBS 789</strain>
    </source>
</reference>
<evidence type="ECO:0000256" key="12">
    <source>
        <dbReference type="SAM" id="MobiDB-lite"/>
    </source>
</evidence>
<evidence type="ECO:0000313" key="14">
    <source>
        <dbReference type="EMBL" id="KRZ99201.1"/>
    </source>
</evidence>
<feature type="region of interest" description="Disordered" evidence="12">
    <location>
        <begin position="18"/>
        <end position="94"/>
    </location>
</feature>
<dbReference type="GO" id="GO:0005886">
    <property type="term" value="C:plasma membrane"/>
    <property type="evidence" value="ECO:0007669"/>
    <property type="project" value="TreeGrafter"/>
</dbReference>
<keyword evidence="7 11" id="KW-0067">ATP-binding</keyword>
<dbReference type="Pfam" id="PF01504">
    <property type="entry name" value="PIP5K"/>
    <property type="match status" value="1"/>
</dbReference>
<feature type="region of interest" description="Disordered" evidence="12">
    <location>
        <begin position="190"/>
        <end position="220"/>
    </location>
</feature>
<dbReference type="InterPro" id="IPR027484">
    <property type="entry name" value="PInositol-4-P-5-kinase_N"/>
</dbReference>
<evidence type="ECO:0000313" key="15">
    <source>
        <dbReference type="Proteomes" id="UP000054251"/>
    </source>
</evidence>
<evidence type="ECO:0000256" key="3">
    <source>
        <dbReference type="ARBA" id="ARBA00022553"/>
    </source>
</evidence>
<gene>
    <name evidence="14" type="ORF">AC631_05037</name>
</gene>
<evidence type="ECO:0000256" key="9">
    <source>
        <dbReference type="ARBA" id="ARBA00080374"/>
    </source>
</evidence>
<evidence type="ECO:0000256" key="2">
    <source>
        <dbReference type="ARBA" id="ARBA00012172"/>
    </source>
</evidence>
<sequence length="653" mass="74764">MSHISNEDSNIVIAMTNYNIENDEGRGENEDDRSNRRQSVTNKSQDGGPNQLDSSTPNSFKASHSEVSDLTDGTSPSPNDENRATKTAKATTTELQNNKVPVELIDDRKESIIIEKLQPVDVDPLEVVDPKISANKGAKKSTTNIATEKLLHNTFVVSPESYNNGRRHTTPHNSTVLNDSADLTFRHSLDKSTSRPIARSTFPSYNKRQSRSTDTVGHTYAHDSTSSEINRMKNSLLVQRNMKKKRNILEDERVLVGNKISEGHENFVMAYNMLTGIRVAVSRCSGIMKNVDDQDFRTTKKLSFNMDGSELTPSSKYDFKFKDYCPEVFRSLRSMFGIDPADYLISVTGKYILSELGSPGKSGSFFYYSRDYRFIIKTIHHGEHKQLRRILKDYYKHVKENPNTLISQFYGLHRVKMPFNKSGIKKVHFIVMNNLFPSQRDIHIKYDLKGSTWGRKYEVPVNLKDLSNFTLKDLNWLERKDKIKFGPEKRKLFFEQLEKDVKLLQKINVMDYSLLLGIHDVKKGNNTETIQRLSIFDPKSTDKYDLINTNPRDIDIANDLPNNTYPGRLKYIFYGHDGGIRATNELNEPLGEIYYLGIIDCLTNYSIKKRLETLWRSIGHTRSTISAVPANEYGDRFLKFIKDGTTNIKTKIK</sequence>
<dbReference type="PANTHER" id="PTHR23086">
    <property type="entry name" value="PHOSPHATIDYLINOSITOL-4-PHOSPHATE 5-KINASE"/>
    <property type="match status" value="1"/>
</dbReference>
<accession>A0A0V1PSS4</accession>
<protein>
    <recommendedName>
        <fullName evidence="2">1-phosphatidylinositol-4-phosphate 5-kinase</fullName>
        <ecNumber evidence="2">2.7.1.68</ecNumber>
    </recommendedName>
    <alternativeName>
        <fullName evidence="10">1-phosphatidylinositol 4-phosphate kinase</fullName>
    </alternativeName>
    <alternativeName>
        <fullName evidence="8">Diphosphoinositide kinase</fullName>
    </alternativeName>
    <alternativeName>
        <fullName evidence="9">PIP5K</fullName>
    </alternativeName>
</protein>
<dbReference type="FunFam" id="3.30.800.10:FF:000009">
    <property type="entry name" value="Phosphatidylinositol 4-phosphate 5-kinase its3"/>
    <property type="match status" value="1"/>
</dbReference>
<feature type="compositionally biased region" description="Basic and acidic residues" evidence="12">
    <location>
        <begin position="23"/>
        <end position="35"/>
    </location>
</feature>
<dbReference type="Proteomes" id="UP000054251">
    <property type="component" value="Unassembled WGS sequence"/>
</dbReference>
<dbReference type="PANTHER" id="PTHR23086:SF8">
    <property type="entry name" value="PHOSPHATIDYLINOSITOL 5-PHOSPHATE 4-KINASE, ISOFORM A"/>
    <property type="match status" value="1"/>
</dbReference>
<evidence type="ECO:0000256" key="11">
    <source>
        <dbReference type="PROSITE-ProRule" id="PRU00781"/>
    </source>
</evidence>
<proteinExistence type="predicted"/>
<evidence type="ECO:0000256" key="5">
    <source>
        <dbReference type="ARBA" id="ARBA00022741"/>
    </source>
</evidence>
<evidence type="ECO:0000256" key="4">
    <source>
        <dbReference type="ARBA" id="ARBA00022679"/>
    </source>
</evidence>
<keyword evidence="15" id="KW-1185">Reference proteome</keyword>
<keyword evidence="6 11" id="KW-0418">Kinase</keyword>
<evidence type="ECO:0000256" key="1">
    <source>
        <dbReference type="ARBA" id="ARBA00000444"/>
    </source>
</evidence>
<keyword evidence="3" id="KW-0597">Phosphoprotein</keyword>
<dbReference type="InterPro" id="IPR023610">
    <property type="entry name" value="PInositol-4/5-P-5/4-kinase"/>
</dbReference>
<evidence type="ECO:0000259" key="13">
    <source>
        <dbReference type="PROSITE" id="PS51455"/>
    </source>
</evidence>
<dbReference type="InterPro" id="IPR002498">
    <property type="entry name" value="PInositol-4-P-4/5-kinase_core"/>
</dbReference>
<dbReference type="Gene3D" id="3.30.810.10">
    <property type="entry name" value="2-Layer Sandwich"/>
    <property type="match status" value="1"/>
</dbReference>
<comment type="catalytic activity">
    <reaction evidence="1">
        <text>a 1,2-diacyl-sn-glycero-3-phospho-(1D-myo-inositol 4-phosphate) + ATP = a 1,2-diacyl-sn-glycero-3-phospho-(1D-myo-inositol-4,5-bisphosphate) + ADP + H(+)</text>
        <dbReference type="Rhea" id="RHEA:14425"/>
        <dbReference type="ChEBI" id="CHEBI:15378"/>
        <dbReference type="ChEBI" id="CHEBI:30616"/>
        <dbReference type="ChEBI" id="CHEBI:58178"/>
        <dbReference type="ChEBI" id="CHEBI:58456"/>
        <dbReference type="ChEBI" id="CHEBI:456216"/>
        <dbReference type="EC" id="2.7.1.68"/>
    </reaction>
</comment>
<dbReference type="RefSeq" id="XP_015465304.1">
    <property type="nucleotide sequence ID" value="XM_015613866.1"/>
</dbReference>
<dbReference type="OrthoDB" id="20783at2759"/>
<evidence type="ECO:0000256" key="7">
    <source>
        <dbReference type="ARBA" id="ARBA00022840"/>
    </source>
</evidence>
<dbReference type="GO" id="GO:0016308">
    <property type="term" value="F:1-phosphatidylinositol-4-phosphate 5-kinase activity"/>
    <property type="evidence" value="ECO:0007669"/>
    <property type="project" value="UniProtKB-EC"/>
</dbReference>
<evidence type="ECO:0000256" key="10">
    <source>
        <dbReference type="ARBA" id="ARBA00082306"/>
    </source>
</evidence>
<feature type="domain" description="PIPK" evidence="13">
    <location>
        <begin position="263"/>
        <end position="645"/>
    </location>
</feature>
<dbReference type="Gene3D" id="3.30.800.10">
    <property type="entry name" value="Phosphatidylinositol Phosphate Kinase II Beta"/>
    <property type="match status" value="1"/>
</dbReference>
<dbReference type="AlphaFoldDB" id="A0A0V1PSS4"/>
<comment type="caution">
    <text evidence="14">The sequence shown here is derived from an EMBL/GenBank/DDBJ whole genome shotgun (WGS) entry which is preliminary data.</text>
</comment>
<dbReference type="InterPro" id="IPR027483">
    <property type="entry name" value="PInositol-4-P-4/5-kinase_C_sf"/>
</dbReference>
<dbReference type="CDD" id="cd17303">
    <property type="entry name" value="PIPKc_PIP5K_yeast_like"/>
    <property type="match status" value="1"/>
</dbReference>
<dbReference type="GeneID" id="26842046"/>
<name>A0A0V1PSS4_9ASCO</name>
<evidence type="ECO:0000256" key="8">
    <source>
        <dbReference type="ARBA" id="ARBA00078403"/>
    </source>
</evidence>